<dbReference type="InterPro" id="IPR013762">
    <property type="entry name" value="Integrase-like_cat_sf"/>
</dbReference>
<dbReference type="AlphaFoldDB" id="A0A8J3IUF3"/>
<dbReference type="InterPro" id="IPR002104">
    <property type="entry name" value="Integrase_catalytic"/>
</dbReference>
<evidence type="ECO:0000256" key="2">
    <source>
        <dbReference type="ARBA" id="ARBA00023125"/>
    </source>
</evidence>
<evidence type="ECO:0000313" key="6">
    <source>
        <dbReference type="Proteomes" id="UP000597444"/>
    </source>
</evidence>
<reference evidence="5" key="1">
    <citation type="submission" date="2020-10" db="EMBL/GenBank/DDBJ databases">
        <title>Taxonomic study of unclassified bacteria belonging to the class Ktedonobacteria.</title>
        <authorList>
            <person name="Yabe S."/>
            <person name="Wang C.M."/>
            <person name="Zheng Y."/>
            <person name="Sakai Y."/>
            <person name="Cavaletti L."/>
            <person name="Monciardini P."/>
            <person name="Donadio S."/>
        </authorList>
    </citation>
    <scope>NUCLEOTIDE SEQUENCE</scope>
    <source>
        <strain evidence="5">ID150040</strain>
    </source>
</reference>
<keyword evidence="6" id="KW-1185">Reference proteome</keyword>
<sequence>MSSYVKYKKTIKSYILPALREVQVQKLIPQSVQSLYTKMRKWGPAPKTIQSVHSVLHGAMEHAVKWNLVARNVIDQVTCPSVEQYEMQPLDLEQARHLLAVVRGSRLDAVLTLALATGMRRGEVLALR</sequence>
<organism evidence="5 6">
    <name type="scientific">Reticulibacter mediterranei</name>
    <dbReference type="NCBI Taxonomy" id="2778369"/>
    <lineage>
        <taxon>Bacteria</taxon>
        <taxon>Bacillati</taxon>
        <taxon>Chloroflexota</taxon>
        <taxon>Ktedonobacteria</taxon>
        <taxon>Ktedonobacterales</taxon>
        <taxon>Reticulibacteraceae</taxon>
        <taxon>Reticulibacter</taxon>
    </lineage>
</organism>
<keyword evidence="2" id="KW-0238">DNA-binding</keyword>
<dbReference type="GO" id="GO:0006310">
    <property type="term" value="P:DNA recombination"/>
    <property type="evidence" value="ECO:0007669"/>
    <property type="project" value="UniProtKB-KW"/>
</dbReference>
<dbReference type="SUPFAM" id="SSF56349">
    <property type="entry name" value="DNA breaking-rejoining enzymes"/>
    <property type="match status" value="1"/>
</dbReference>
<keyword evidence="3" id="KW-0233">DNA recombination</keyword>
<dbReference type="InterPro" id="IPR010998">
    <property type="entry name" value="Integrase_recombinase_N"/>
</dbReference>
<feature type="domain" description="Tyr recombinase" evidence="4">
    <location>
        <begin position="85"/>
        <end position="128"/>
    </location>
</feature>
<dbReference type="GO" id="GO:0015074">
    <property type="term" value="P:DNA integration"/>
    <property type="evidence" value="ECO:0007669"/>
    <property type="project" value="UniProtKB-KW"/>
</dbReference>
<evidence type="ECO:0000256" key="1">
    <source>
        <dbReference type="ARBA" id="ARBA00022908"/>
    </source>
</evidence>
<dbReference type="GO" id="GO:0003677">
    <property type="term" value="F:DNA binding"/>
    <property type="evidence" value="ECO:0007669"/>
    <property type="project" value="UniProtKB-KW"/>
</dbReference>
<gene>
    <name evidence="5" type="ORF">KSF_088060</name>
</gene>
<evidence type="ECO:0000313" key="5">
    <source>
        <dbReference type="EMBL" id="GHO98758.1"/>
    </source>
</evidence>
<dbReference type="Gene3D" id="1.10.443.10">
    <property type="entry name" value="Intergrase catalytic core"/>
    <property type="match status" value="1"/>
</dbReference>
<comment type="caution">
    <text evidence="5">The sequence shown here is derived from an EMBL/GenBank/DDBJ whole genome shotgun (WGS) entry which is preliminary data.</text>
</comment>
<dbReference type="PROSITE" id="PS51898">
    <property type="entry name" value="TYR_RECOMBINASE"/>
    <property type="match status" value="1"/>
</dbReference>
<dbReference type="InterPro" id="IPR004107">
    <property type="entry name" value="Integrase_SAM-like_N"/>
</dbReference>
<evidence type="ECO:0000259" key="4">
    <source>
        <dbReference type="PROSITE" id="PS51898"/>
    </source>
</evidence>
<dbReference type="EMBL" id="BNJK01000002">
    <property type="protein sequence ID" value="GHO98758.1"/>
    <property type="molecule type" value="Genomic_DNA"/>
</dbReference>
<name>A0A8J3IUF3_9CHLR</name>
<protein>
    <recommendedName>
        <fullName evidence="4">Tyr recombinase domain-containing protein</fullName>
    </recommendedName>
</protein>
<accession>A0A8J3IUF3</accession>
<dbReference type="Proteomes" id="UP000597444">
    <property type="component" value="Unassembled WGS sequence"/>
</dbReference>
<dbReference type="Pfam" id="PF14659">
    <property type="entry name" value="Phage_int_SAM_3"/>
    <property type="match status" value="1"/>
</dbReference>
<dbReference type="Gene3D" id="1.10.150.130">
    <property type="match status" value="1"/>
</dbReference>
<evidence type="ECO:0000256" key="3">
    <source>
        <dbReference type="ARBA" id="ARBA00023172"/>
    </source>
</evidence>
<keyword evidence="1" id="KW-0229">DNA integration</keyword>
<dbReference type="InterPro" id="IPR011010">
    <property type="entry name" value="DNA_brk_join_enz"/>
</dbReference>
<proteinExistence type="predicted"/>